<dbReference type="AlphaFoldDB" id="A0A2S8G395"/>
<feature type="transmembrane region" description="Helical" evidence="1">
    <location>
        <begin position="533"/>
        <end position="554"/>
    </location>
</feature>
<dbReference type="OrthoDB" id="275567at2"/>
<dbReference type="Proteomes" id="UP000240009">
    <property type="component" value="Unassembled WGS sequence"/>
</dbReference>
<protein>
    <recommendedName>
        <fullName evidence="2">Type VI secretion system component TssM1 N-terminal domain-containing protein</fullName>
    </recommendedName>
</protein>
<sequence>MMAFVYQIVYYMTLPFTAFNTLATNIPGIRNLGKITLPTRIALLVFVFLFFVLVSFCVTFQFSDTSAQWTDYLLDWKTGLTVLALMIIIPIVSYYVVKIWMEEDSSEYPDIDKAWKQGITELDKHGIPLGSTPLFLVLGNPDDRRARNLMRASGFGFNVSDPAQGPAALHWYANPDAVFIFLTGTSCLSTLTDGYKNHATKHSQLATPSPQQIPGGQTIVAGAGQQSLINEQLDHTLGADEDEDEQRFMEAPRSMQAGVGATMDFGQGMAGGQTMNFGADDAAQAASMSKAGMRQSKSDLTDQMERLKYVCKLINKARRPVCPINGLLVTIPFDMIEDSSEPIQLAVQSDLDVIRSTTRLRCAVTALITEMESAQGFLELIKRVGEKRAKEQRFGKGFNVWNPPIAEQLEAVSQHATGAFEDWTYLLFREKDGLRRPGNPKLFELLCKIRGKFSECMTNIIANSFGFEPDKNPRAAGNSLLFAGCYFAATGDTGDRQAFVRSVLYKVMEQDAELDWNKEALEENTGAEFTANIAALIGGVCLLILIGFGLNSAFGEYMPWHQDQ</sequence>
<name>A0A2S8G395_9BACT</name>
<keyword evidence="1" id="KW-0812">Transmembrane</keyword>
<keyword evidence="1" id="KW-1133">Transmembrane helix</keyword>
<comment type="caution">
    <text evidence="3">The sequence shown here is derived from an EMBL/GenBank/DDBJ whole genome shotgun (WGS) entry which is preliminary data.</text>
</comment>
<dbReference type="EMBL" id="PUIA01000016">
    <property type="protein sequence ID" value="PQO38925.1"/>
    <property type="molecule type" value="Genomic_DNA"/>
</dbReference>
<feature type="transmembrane region" description="Helical" evidence="1">
    <location>
        <begin position="78"/>
        <end position="97"/>
    </location>
</feature>
<feature type="transmembrane region" description="Helical" evidence="1">
    <location>
        <begin position="41"/>
        <end position="63"/>
    </location>
</feature>
<evidence type="ECO:0000313" key="4">
    <source>
        <dbReference type="Proteomes" id="UP000240009"/>
    </source>
</evidence>
<evidence type="ECO:0000256" key="1">
    <source>
        <dbReference type="SAM" id="Phobius"/>
    </source>
</evidence>
<gene>
    <name evidence="3" type="ORF">C5Y96_03375</name>
</gene>
<proteinExistence type="predicted"/>
<dbReference type="InterPro" id="IPR025743">
    <property type="entry name" value="TssM1_N"/>
</dbReference>
<organism evidence="3 4">
    <name type="scientific">Blastopirellula marina</name>
    <dbReference type="NCBI Taxonomy" id="124"/>
    <lineage>
        <taxon>Bacteria</taxon>
        <taxon>Pseudomonadati</taxon>
        <taxon>Planctomycetota</taxon>
        <taxon>Planctomycetia</taxon>
        <taxon>Pirellulales</taxon>
        <taxon>Pirellulaceae</taxon>
        <taxon>Blastopirellula</taxon>
    </lineage>
</organism>
<reference evidence="3 4" key="1">
    <citation type="submission" date="2018-02" db="EMBL/GenBank/DDBJ databases">
        <title>Comparative genomes isolates from brazilian mangrove.</title>
        <authorList>
            <person name="Araujo J.E."/>
            <person name="Taketani R.G."/>
            <person name="Silva M.C.P."/>
            <person name="Loureco M.V."/>
            <person name="Andreote F.D."/>
        </authorList>
    </citation>
    <scope>NUCLEOTIDE SEQUENCE [LARGE SCALE GENOMIC DNA]</scope>
    <source>
        <strain evidence="3 4">HEX-2 MGV</strain>
    </source>
</reference>
<feature type="domain" description="Type VI secretion system component TssM1 N-terminal" evidence="2">
    <location>
        <begin position="307"/>
        <end position="399"/>
    </location>
</feature>
<accession>A0A2S8G395</accession>
<dbReference type="RefSeq" id="WP_105350124.1">
    <property type="nucleotide sequence ID" value="NZ_PUIA01000016.1"/>
</dbReference>
<evidence type="ECO:0000313" key="3">
    <source>
        <dbReference type="EMBL" id="PQO38925.1"/>
    </source>
</evidence>
<feature type="transmembrane region" description="Helical" evidence="1">
    <location>
        <begin position="6"/>
        <end position="29"/>
    </location>
</feature>
<evidence type="ECO:0000259" key="2">
    <source>
        <dbReference type="Pfam" id="PF14331"/>
    </source>
</evidence>
<dbReference type="Pfam" id="PF14331">
    <property type="entry name" value="IcmF-related_N"/>
    <property type="match status" value="1"/>
</dbReference>
<keyword evidence="1" id="KW-0472">Membrane</keyword>